<accession>A0A9D4JT84</accession>
<evidence type="ECO:0000313" key="2">
    <source>
        <dbReference type="Proteomes" id="UP000828390"/>
    </source>
</evidence>
<dbReference type="EMBL" id="JAIWYP010000005">
    <property type="protein sequence ID" value="KAH3822034.1"/>
    <property type="molecule type" value="Genomic_DNA"/>
</dbReference>
<protein>
    <submittedName>
        <fullName evidence="1">Uncharacterized protein</fullName>
    </submittedName>
</protein>
<reference evidence="1" key="1">
    <citation type="journal article" date="2019" name="bioRxiv">
        <title>The Genome of the Zebra Mussel, Dreissena polymorpha: A Resource for Invasive Species Research.</title>
        <authorList>
            <person name="McCartney M.A."/>
            <person name="Auch B."/>
            <person name="Kono T."/>
            <person name="Mallez S."/>
            <person name="Zhang Y."/>
            <person name="Obille A."/>
            <person name="Becker A."/>
            <person name="Abrahante J.E."/>
            <person name="Garbe J."/>
            <person name="Badalamenti J.P."/>
            <person name="Herman A."/>
            <person name="Mangelson H."/>
            <person name="Liachko I."/>
            <person name="Sullivan S."/>
            <person name="Sone E.D."/>
            <person name="Koren S."/>
            <person name="Silverstein K.A.T."/>
            <person name="Beckman K.B."/>
            <person name="Gohl D.M."/>
        </authorList>
    </citation>
    <scope>NUCLEOTIDE SEQUENCE</scope>
    <source>
        <strain evidence="1">Duluth1</strain>
        <tissue evidence="1">Whole animal</tissue>
    </source>
</reference>
<name>A0A9D4JT84_DREPO</name>
<dbReference type="AlphaFoldDB" id="A0A9D4JT84"/>
<keyword evidence="2" id="KW-1185">Reference proteome</keyword>
<sequence length="59" mass="6473">MKNDFKNVQNVKKQLFKSLIVSSIPSGNCMRQQHAGFMPFNTSVSIEFSATVPGALVAQ</sequence>
<evidence type="ECO:0000313" key="1">
    <source>
        <dbReference type="EMBL" id="KAH3822034.1"/>
    </source>
</evidence>
<proteinExistence type="predicted"/>
<reference evidence="1" key="2">
    <citation type="submission" date="2020-11" db="EMBL/GenBank/DDBJ databases">
        <authorList>
            <person name="McCartney M.A."/>
            <person name="Auch B."/>
            <person name="Kono T."/>
            <person name="Mallez S."/>
            <person name="Becker A."/>
            <person name="Gohl D.M."/>
            <person name="Silverstein K.A.T."/>
            <person name="Koren S."/>
            <person name="Bechman K.B."/>
            <person name="Herman A."/>
            <person name="Abrahante J.E."/>
            <person name="Garbe J."/>
        </authorList>
    </citation>
    <scope>NUCLEOTIDE SEQUENCE</scope>
    <source>
        <strain evidence="1">Duluth1</strain>
        <tissue evidence="1">Whole animal</tissue>
    </source>
</reference>
<organism evidence="1 2">
    <name type="scientific">Dreissena polymorpha</name>
    <name type="common">Zebra mussel</name>
    <name type="synonym">Mytilus polymorpha</name>
    <dbReference type="NCBI Taxonomy" id="45954"/>
    <lineage>
        <taxon>Eukaryota</taxon>
        <taxon>Metazoa</taxon>
        <taxon>Spiralia</taxon>
        <taxon>Lophotrochozoa</taxon>
        <taxon>Mollusca</taxon>
        <taxon>Bivalvia</taxon>
        <taxon>Autobranchia</taxon>
        <taxon>Heteroconchia</taxon>
        <taxon>Euheterodonta</taxon>
        <taxon>Imparidentia</taxon>
        <taxon>Neoheterodontei</taxon>
        <taxon>Myida</taxon>
        <taxon>Dreissenoidea</taxon>
        <taxon>Dreissenidae</taxon>
        <taxon>Dreissena</taxon>
    </lineage>
</organism>
<gene>
    <name evidence="1" type="ORF">DPMN_123803</name>
</gene>
<comment type="caution">
    <text evidence="1">The sequence shown here is derived from an EMBL/GenBank/DDBJ whole genome shotgun (WGS) entry which is preliminary data.</text>
</comment>
<dbReference type="Proteomes" id="UP000828390">
    <property type="component" value="Unassembled WGS sequence"/>
</dbReference>